<keyword evidence="2" id="KW-1185">Reference proteome</keyword>
<gene>
    <name evidence="1" type="ORF">MGAL_10B047608</name>
</gene>
<dbReference type="EMBL" id="UYJE01000215">
    <property type="protein sequence ID" value="VDH91174.1"/>
    <property type="molecule type" value="Genomic_DNA"/>
</dbReference>
<reference evidence="1" key="1">
    <citation type="submission" date="2018-11" db="EMBL/GenBank/DDBJ databases">
        <authorList>
            <person name="Alioto T."/>
            <person name="Alioto T."/>
        </authorList>
    </citation>
    <scope>NUCLEOTIDE SEQUENCE</scope>
</reference>
<evidence type="ECO:0000313" key="1">
    <source>
        <dbReference type="EMBL" id="VDH91174.1"/>
    </source>
</evidence>
<evidence type="ECO:0000313" key="2">
    <source>
        <dbReference type="Proteomes" id="UP000596742"/>
    </source>
</evidence>
<sequence length="290" mass="32753">MDMIDILRRFIKAERTGNWELHLQTVKDMLPYLAASGHNLYVKSSRVYLQQMENLKTTHPEVLAFLQSGHHVIRRSDKFWAGLSSDLVIEQVLMRSLKTTGGMTRGRGMSEGQRAQWILSMPDCAEMNNALQEFTGVNYGTSDQHKEAEVPFVEETSLRNIETGVSADKFVNVDNSKELGIKILKSMDKKKIDEFSFKRKEQATILSAKSAIKVDDDVIIVDSQLLFQRFLAASNGIYEDQSEIFTYELCSHPSSMFDPNGLMQTAQKSSLADAIWGKGDCCAFEMSEND</sequence>
<dbReference type="PANTHER" id="PTHR47018">
    <property type="entry name" value="CXC DOMAIN-CONTAINING PROTEIN-RELATED"/>
    <property type="match status" value="1"/>
</dbReference>
<dbReference type="PANTHER" id="PTHR47018:SF1">
    <property type="entry name" value="TESMIN_TSO1-LIKE CXC DOMAIN-CONTAINING PROTEIN"/>
    <property type="match status" value="1"/>
</dbReference>
<name>A0A8B6BJQ9_MYTGA</name>
<accession>A0A8B6BJQ9</accession>
<comment type="caution">
    <text evidence="1">The sequence shown here is derived from an EMBL/GenBank/DDBJ whole genome shotgun (WGS) entry which is preliminary data.</text>
</comment>
<proteinExistence type="predicted"/>
<dbReference type="OrthoDB" id="6140638at2759"/>
<dbReference type="Proteomes" id="UP000596742">
    <property type="component" value="Unassembled WGS sequence"/>
</dbReference>
<dbReference type="AlphaFoldDB" id="A0A8B6BJQ9"/>
<protein>
    <submittedName>
        <fullName evidence="1">Uncharacterized protein</fullName>
    </submittedName>
</protein>
<organism evidence="1 2">
    <name type="scientific">Mytilus galloprovincialis</name>
    <name type="common">Mediterranean mussel</name>
    <dbReference type="NCBI Taxonomy" id="29158"/>
    <lineage>
        <taxon>Eukaryota</taxon>
        <taxon>Metazoa</taxon>
        <taxon>Spiralia</taxon>
        <taxon>Lophotrochozoa</taxon>
        <taxon>Mollusca</taxon>
        <taxon>Bivalvia</taxon>
        <taxon>Autobranchia</taxon>
        <taxon>Pteriomorphia</taxon>
        <taxon>Mytilida</taxon>
        <taxon>Mytiloidea</taxon>
        <taxon>Mytilidae</taxon>
        <taxon>Mytilinae</taxon>
        <taxon>Mytilus</taxon>
    </lineage>
</organism>